<dbReference type="RefSeq" id="WP_280616191.1">
    <property type="nucleotide sequence ID" value="NZ_JAROYP010000003.1"/>
</dbReference>
<name>A0AAW6SQV6_9BACI</name>
<dbReference type="Proteomes" id="UP001159179">
    <property type="component" value="Unassembled WGS sequence"/>
</dbReference>
<evidence type="ECO:0000313" key="1">
    <source>
        <dbReference type="EMBL" id="MDH5160603.1"/>
    </source>
</evidence>
<sequence length="73" mass="7811">MRINLSLGGSYFVTETDTIPIEGSVINADTHKGIGKYIVDSVQTSFTAVHEDSTNKIGNLILTPTVTVVCKKA</sequence>
<evidence type="ECO:0000313" key="2">
    <source>
        <dbReference type="Proteomes" id="UP001159179"/>
    </source>
</evidence>
<dbReference type="AlphaFoldDB" id="A0AAW6SQV6"/>
<comment type="caution">
    <text evidence="1">The sequence shown here is derived from an EMBL/GenBank/DDBJ whole genome shotgun (WGS) entry which is preliminary data.</text>
</comment>
<protein>
    <submittedName>
        <fullName evidence="1">Uncharacterized protein</fullName>
    </submittedName>
</protein>
<proteinExistence type="predicted"/>
<gene>
    <name evidence="1" type="ORF">P5X88_06615</name>
</gene>
<accession>A0AAW6SQV6</accession>
<reference evidence="1" key="1">
    <citation type="submission" date="2023-03" db="EMBL/GenBank/DDBJ databases">
        <title>Bacterial isolates from washroom surfaces on a university campus.</title>
        <authorList>
            <person name="Holman D.B."/>
            <person name="Gzyl K.E."/>
            <person name="Taheri A.E."/>
        </authorList>
    </citation>
    <scope>NUCLEOTIDE SEQUENCE</scope>
    <source>
        <strain evidence="1">RD03</strain>
    </source>
</reference>
<dbReference type="EMBL" id="JAROYP010000003">
    <property type="protein sequence ID" value="MDH5160603.1"/>
    <property type="molecule type" value="Genomic_DNA"/>
</dbReference>
<organism evidence="1 2">
    <name type="scientific">Heyndrickxia oleronia</name>
    <dbReference type="NCBI Taxonomy" id="38875"/>
    <lineage>
        <taxon>Bacteria</taxon>
        <taxon>Bacillati</taxon>
        <taxon>Bacillota</taxon>
        <taxon>Bacilli</taxon>
        <taxon>Bacillales</taxon>
        <taxon>Bacillaceae</taxon>
        <taxon>Heyndrickxia</taxon>
    </lineage>
</organism>